<dbReference type="PROSITE" id="PS52016">
    <property type="entry name" value="TONB_DEPENDENT_REC_3"/>
    <property type="match status" value="1"/>
</dbReference>
<dbReference type="InterPro" id="IPR037066">
    <property type="entry name" value="Plug_dom_sf"/>
</dbReference>
<accession>A0ABY2XP19</accession>
<evidence type="ECO:0000256" key="5">
    <source>
        <dbReference type="ARBA" id="ARBA00022692"/>
    </source>
</evidence>
<evidence type="ECO:0000256" key="6">
    <source>
        <dbReference type="ARBA" id="ARBA00022729"/>
    </source>
</evidence>
<protein>
    <submittedName>
        <fullName evidence="18">TonB-dependent receptor</fullName>
    </submittedName>
</protein>
<evidence type="ECO:0000256" key="1">
    <source>
        <dbReference type="ARBA" id="ARBA00004571"/>
    </source>
</evidence>
<evidence type="ECO:0000259" key="16">
    <source>
        <dbReference type="Pfam" id="PF00593"/>
    </source>
</evidence>
<proteinExistence type="inferred from homology"/>
<name>A0ABY2XP19_9GAMM</name>
<evidence type="ECO:0000259" key="17">
    <source>
        <dbReference type="Pfam" id="PF07715"/>
    </source>
</evidence>
<dbReference type="Gene3D" id="2.170.130.10">
    <property type="entry name" value="TonB-dependent receptor, plug domain"/>
    <property type="match status" value="1"/>
</dbReference>
<dbReference type="PROSITE" id="PS01156">
    <property type="entry name" value="TONB_DEPENDENT_REC_2"/>
    <property type="match status" value="1"/>
</dbReference>
<organism evidence="18 19">
    <name type="scientific">Alloalcanivorax gelatiniphagus</name>
    <dbReference type="NCBI Taxonomy" id="1194167"/>
    <lineage>
        <taxon>Bacteria</taxon>
        <taxon>Pseudomonadati</taxon>
        <taxon>Pseudomonadota</taxon>
        <taxon>Gammaproteobacteria</taxon>
        <taxon>Oceanospirillales</taxon>
        <taxon>Alcanivoracaceae</taxon>
        <taxon>Alloalcanivorax</taxon>
    </lineage>
</organism>
<keyword evidence="4 11" id="KW-1134">Transmembrane beta strand</keyword>
<dbReference type="InterPro" id="IPR000531">
    <property type="entry name" value="Beta-barrel_TonB"/>
</dbReference>
<dbReference type="Proteomes" id="UP000739180">
    <property type="component" value="Unassembled WGS sequence"/>
</dbReference>
<dbReference type="InterPro" id="IPR039426">
    <property type="entry name" value="TonB-dep_rcpt-like"/>
</dbReference>
<evidence type="ECO:0000256" key="14">
    <source>
        <dbReference type="SAM" id="MobiDB-lite"/>
    </source>
</evidence>
<dbReference type="InterPro" id="IPR010917">
    <property type="entry name" value="TonB_rcpt_CS"/>
</dbReference>
<feature type="domain" description="TonB-dependent receptor plug" evidence="17">
    <location>
        <begin position="48"/>
        <end position="153"/>
    </location>
</feature>
<evidence type="ECO:0000256" key="12">
    <source>
        <dbReference type="PROSITE-ProRule" id="PRU10144"/>
    </source>
</evidence>
<keyword evidence="10 11" id="KW-0998">Cell outer membrane</keyword>
<gene>
    <name evidence="18" type="ORF">FGS76_07115</name>
</gene>
<keyword evidence="5 11" id="KW-0812">Transmembrane</keyword>
<dbReference type="RefSeq" id="WP_138771925.1">
    <property type="nucleotide sequence ID" value="NZ_JBHSSX010000120.1"/>
</dbReference>
<comment type="caution">
    <text evidence="18">The sequence shown here is derived from an EMBL/GenBank/DDBJ whole genome shotgun (WGS) entry which is preliminary data.</text>
</comment>
<evidence type="ECO:0000256" key="3">
    <source>
        <dbReference type="ARBA" id="ARBA00022448"/>
    </source>
</evidence>
<evidence type="ECO:0000256" key="4">
    <source>
        <dbReference type="ARBA" id="ARBA00022452"/>
    </source>
</evidence>
<evidence type="ECO:0000256" key="2">
    <source>
        <dbReference type="ARBA" id="ARBA00008143"/>
    </source>
</evidence>
<comment type="similarity">
    <text evidence="2">Belongs to the TonB-dependent receptor family. Hemoglobin/haptoglobin binding protein subfamily.</text>
</comment>
<comment type="subcellular location">
    <subcellularLocation>
        <location evidence="1 11">Cell outer membrane</location>
        <topology evidence="1 11">Multi-pass membrane protein</topology>
    </subcellularLocation>
</comment>
<feature type="signal peptide" evidence="15">
    <location>
        <begin position="1"/>
        <end position="23"/>
    </location>
</feature>
<evidence type="ECO:0000256" key="10">
    <source>
        <dbReference type="ARBA" id="ARBA00023237"/>
    </source>
</evidence>
<evidence type="ECO:0000256" key="9">
    <source>
        <dbReference type="ARBA" id="ARBA00023170"/>
    </source>
</evidence>
<feature type="chain" id="PRO_5045503405" evidence="15">
    <location>
        <begin position="24"/>
        <end position="697"/>
    </location>
</feature>
<dbReference type="EMBL" id="VCQT01000025">
    <property type="protein sequence ID" value="TMW13332.1"/>
    <property type="molecule type" value="Genomic_DNA"/>
</dbReference>
<keyword evidence="19" id="KW-1185">Reference proteome</keyword>
<dbReference type="Gene3D" id="2.40.170.20">
    <property type="entry name" value="TonB-dependent receptor, beta-barrel domain"/>
    <property type="match status" value="1"/>
</dbReference>
<evidence type="ECO:0000313" key="18">
    <source>
        <dbReference type="EMBL" id="TMW13332.1"/>
    </source>
</evidence>
<dbReference type="Pfam" id="PF00593">
    <property type="entry name" value="TonB_dep_Rec_b-barrel"/>
    <property type="match status" value="1"/>
</dbReference>
<reference evidence="18 19" key="1">
    <citation type="submission" date="2019-05" db="EMBL/GenBank/DDBJ databases">
        <title>Genome of Alcanivorax gelatiniphagus, an oil degrading marine bacteria.</title>
        <authorList>
            <person name="Kwon K.K."/>
        </authorList>
    </citation>
    <scope>NUCLEOTIDE SEQUENCE [LARGE SCALE GENOMIC DNA]</scope>
    <source>
        <strain evidence="18 19">MEBiC 08158</strain>
    </source>
</reference>
<evidence type="ECO:0000256" key="13">
    <source>
        <dbReference type="RuleBase" id="RU003357"/>
    </source>
</evidence>
<dbReference type="InterPro" id="IPR036942">
    <property type="entry name" value="Beta-barrel_TonB_sf"/>
</dbReference>
<dbReference type="InterPro" id="IPR012910">
    <property type="entry name" value="Plug_dom"/>
</dbReference>
<dbReference type="PANTHER" id="PTHR30069:SF29">
    <property type="entry name" value="HEMOGLOBIN AND HEMOGLOBIN-HAPTOGLOBIN-BINDING PROTEIN 1-RELATED"/>
    <property type="match status" value="1"/>
</dbReference>
<sequence>MFKPSFFLAVSAFLVYPGSAVRAAETPSSVNADLDAVVVTANRTATQRREVAAQVEVINREELAQTPAAFATDFLKKLSSVDVIQYPGGRSGVGMRGFRPEFSGTNQRVLVLIDGRPAGVTSLGNLPMAGVERVEVVKGSASAVYGSSAMGGVINFITRDSRGSVSGGVGIAAGSYETLRADAHAGGSLTSRLDFDVAFDERSQFDDYDVGRQSRYFDDGFHQGGGAKRPFTSYQTRSGYARLGYGLTPDWRVDLRGQVLRGNDVESPGAESDRELNQGRSNVNGYGFDLSLAGRVGDHQPTVRAYTTREAYDSHKAAGGELLYNDSDRDTRFHGAQLRDAWTLSQRWLWVYGLDYEEVTNTNRRYNADGERLGPYSPDDERETLGVYSQLTSKWLDNRLIVDVGARYDEIENRAKATPYREDLVPGSSRFDTFNPRAGVVFFPQQDRRWRLHASAGRGFVAPLTRETAGRTEEIVGQRLQITYSNPDLDPETSTTYDVGVGYQADAWNADLTGFQTRVKNKIETVILTSTNDLRETTYVNASSARADGLEATFGVDLDRWLSALPGSLRFTGTSTYYTKREQELPGGKEPLRNVARFKMNAALDYEGARFGARLAARYVKGMQDNDYSSGRYFSGGQERRFEFDSTTVVDADLRWYLTSHHTVGLQVENLFDRYYYEKADYPAAGRLILASYRYDF</sequence>
<keyword evidence="3 11" id="KW-0813">Transport</keyword>
<evidence type="ECO:0000256" key="15">
    <source>
        <dbReference type="SAM" id="SignalP"/>
    </source>
</evidence>
<evidence type="ECO:0000313" key="19">
    <source>
        <dbReference type="Proteomes" id="UP000739180"/>
    </source>
</evidence>
<evidence type="ECO:0000256" key="11">
    <source>
        <dbReference type="PROSITE-ProRule" id="PRU01360"/>
    </source>
</evidence>
<dbReference type="CDD" id="cd01347">
    <property type="entry name" value="ligand_gated_channel"/>
    <property type="match status" value="1"/>
</dbReference>
<keyword evidence="6 15" id="KW-0732">Signal</keyword>
<dbReference type="PANTHER" id="PTHR30069">
    <property type="entry name" value="TONB-DEPENDENT OUTER MEMBRANE RECEPTOR"/>
    <property type="match status" value="1"/>
</dbReference>
<dbReference type="Pfam" id="PF07715">
    <property type="entry name" value="Plug"/>
    <property type="match status" value="1"/>
</dbReference>
<keyword evidence="7 13" id="KW-0798">TonB box</keyword>
<keyword evidence="9 18" id="KW-0675">Receptor</keyword>
<evidence type="ECO:0000256" key="7">
    <source>
        <dbReference type="ARBA" id="ARBA00023077"/>
    </source>
</evidence>
<keyword evidence="8 11" id="KW-0472">Membrane</keyword>
<feature type="region of interest" description="Disordered" evidence="14">
    <location>
        <begin position="262"/>
        <end position="281"/>
    </location>
</feature>
<evidence type="ECO:0000256" key="8">
    <source>
        <dbReference type="ARBA" id="ARBA00023136"/>
    </source>
</evidence>
<dbReference type="SUPFAM" id="SSF56935">
    <property type="entry name" value="Porins"/>
    <property type="match status" value="1"/>
</dbReference>
<feature type="short sequence motif" description="TonB C-terminal box" evidence="12">
    <location>
        <begin position="680"/>
        <end position="697"/>
    </location>
</feature>
<feature type="domain" description="TonB-dependent receptor-like beta-barrel" evidence="16">
    <location>
        <begin position="230"/>
        <end position="671"/>
    </location>
</feature>